<dbReference type="PANTHER" id="PTHR45629">
    <property type="entry name" value="SNF2/RAD54 FAMILY MEMBER"/>
    <property type="match status" value="1"/>
</dbReference>
<accession>A0A023BA00</accession>
<reference evidence="5" key="1">
    <citation type="submission" date="2013-12" db="EMBL/GenBank/DDBJ databases">
        <authorList>
            <person name="Omoto C.K."/>
            <person name="Sibley D."/>
            <person name="Venepally P."/>
            <person name="Hadjithomas M."/>
            <person name="Karamycheva S."/>
            <person name="Brunk B."/>
            <person name="Roos D."/>
            <person name="Caler E."/>
            <person name="Lorenzi H."/>
        </authorList>
    </citation>
    <scope>NUCLEOTIDE SEQUENCE</scope>
</reference>
<keyword evidence="1" id="KW-0378">Hydrolase</keyword>
<dbReference type="CDD" id="cd18793">
    <property type="entry name" value="SF2_C_SNF"/>
    <property type="match status" value="1"/>
</dbReference>
<dbReference type="PROSITE" id="PS51192">
    <property type="entry name" value="HELICASE_ATP_BIND_1"/>
    <property type="match status" value="1"/>
</dbReference>
<dbReference type="InterPro" id="IPR027417">
    <property type="entry name" value="P-loop_NTPase"/>
</dbReference>
<dbReference type="InterPro" id="IPR000330">
    <property type="entry name" value="SNF2_N"/>
</dbReference>
<proteinExistence type="predicted"/>
<dbReference type="Proteomes" id="UP000019763">
    <property type="component" value="Unassembled WGS sequence"/>
</dbReference>
<dbReference type="eggNOG" id="KOG0387">
    <property type="taxonomic scope" value="Eukaryota"/>
</dbReference>
<dbReference type="SUPFAM" id="SSF52540">
    <property type="entry name" value="P-loop containing nucleoside triphosphate hydrolases"/>
    <property type="match status" value="2"/>
</dbReference>
<dbReference type="SMART" id="SM00487">
    <property type="entry name" value="DEXDc"/>
    <property type="match status" value="1"/>
</dbReference>
<comment type="caution">
    <text evidence="5">The sequence shown here is derived from an EMBL/GenBank/DDBJ whole genome shotgun (WGS) entry which is preliminary data.</text>
</comment>
<dbReference type="AlphaFoldDB" id="A0A023BA00"/>
<dbReference type="Gene3D" id="3.40.50.300">
    <property type="entry name" value="P-loop containing nucleotide triphosphate hydrolases"/>
    <property type="match status" value="1"/>
</dbReference>
<dbReference type="GO" id="GO:0004386">
    <property type="term" value="F:helicase activity"/>
    <property type="evidence" value="ECO:0007669"/>
    <property type="project" value="UniProtKB-KW"/>
</dbReference>
<dbReference type="Pfam" id="PF00176">
    <property type="entry name" value="SNF2-rel_dom"/>
    <property type="match status" value="1"/>
</dbReference>
<dbReference type="PROSITE" id="PS51194">
    <property type="entry name" value="HELICASE_CTER"/>
    <property type="match status" value="1"/>
</dbReference>
<dbReference type="GO" id="GO:0005524">
    <property type="term" value="F:ATP binding"/>
    <property type="evidence" value="ECO:0007669"/>
    <property type="project" value="InterPro"/>
</dbReference>
<dbReference type="VEuPathDB" id="CryptoDB:GNI_043070"/>
<dbReference type="Gene3D" id="3.40.50.10810">
    <property type="entry name" value="Tandem AAA-ATPase domain"/>
    <property type="match status" value="1"/>
</dbReference>
<feature type="compositionally biased region" description="Low complexity" evidence="2">
    <location>
        <begin position="672"/>
        <end position="681"/>
    </location>
</feature>
<keyword evidence="5" id="KW-0547">Nucleotide-binding</keyword>
<evidence type="ECO:0000259" key="4">
    <source>
        <dbReference type="PROSITE" id="PS51194"/>
    </source>
</evidence>
<name>A0A023BA00_GRENI</name>
<dbReference type="PANTHER" id="PTHR45629:SF7">
    <property type="entry name" value="DNA EXCISION REPAIR PROTEIN ERCC-6-RELATED"/>
    <property type="match status" value="1"/>
</dbReference>
<dbReference type="GO" id="GO:0008094">
    <property type="term" value="F:ATP-dependent activity, acting on DNA"/>
    <property type="evidence" value="ECO:0007669"/>
    <property type="project" value="TreeGrafter"/>
</dbReference>
<dbReference type="GO" id="GO:0006283">
    <property type="term" value="P:transcription-coupled nucleotide-excision repair"/>
    <property type="evidence" value="ECO:0007669"/>
    <property type="project" value="TreeGrafter"/>
</dbReference>
<gene>
    <name evidence="5" type="ORF">GNI_043070</name>
</gene>
<dbReference type="InterPro" id="IPR001650">
    <property type="entry name" value="Helicase_C-like"/>
</dbReference>
<feature type="region of interest" description="Disordered" evidence="2">
    <location>
        <begin position="629"/>
        <end position="809"/>
    </location>
</feature>
<dbReference type="CDD" id="cd17919">
    <property type="entry name" value="DEXHc_Snf"/>
    <property type="match status" value="1"/>
</dbReference>
<sequence>MPTVSLTEQFRINTSVWDTLHDYQKVGVKWLLNNYIGDKGSLLADEMGLGKTLQAIALIAALLDSGSVALTDRWDALMQGITVADCTGEGLIREARCCHVVYKEMSAHLKLFSEYAILVMCPATLLIQWQQEIEHFYPPLKSNVYMITSGEALTKYLTKHRQADAVQVGGSRRLDDLRYDGGIYLTTYEFLRRHQARFRKVPFALGVLDEGHKLKNPNSQLTLAVKSMDIRNRVVLSGTPLQNDLTEFWSLIDFVHPGLLGTLPTFKKYFVFPIDRAGKNYVADDERQKSRECISLLKQLVLPHLFRRTKGQVKLHLPEKTERVLLCPLTLAQYQVYCAFLTIHKVSEQMAQAYARSKGNPFGAGNSITKALAYLSMLIKLCNHPDLILRTVGKPADYGNVERSGKLKILIQLLKTWKKGGHRTLIFSQRIQTLNIIERHLITLNASAAVPNSAQDSAAHTRVLPAAAPFKYYRIDGTVPVKQRIPLIDDFNENNSVFCMLLTTRVGGLGINLTGADRVVIFDPDWNPSVDAQAQERCWRIGQKNSDVKVYRLICQNTIEEKIYKRQIYKSHIANRILKNEDDKVFKPNDFIEMFAHPPQPANSGSQAPLPGDLLQKFVQALKRPDIFADYGKEDKEEPLERDSVSMLPDEPCPSNSLSPVDQSPATPSEMAPATPLLTPPGTFAHSASGEEASGDPVSSISSSTLVGLPGDAPSLPTAGEIDEEVSGVQVLDEAELEREIRAKRKVSKRGSSEPGSSGSRSDKKKRKLDEEEEGLLPDDDTAALATVARQESSSTGEVSDDGEGETGGEEDLLKELCSAGTINSVEEHERLVNESIVIRLTSENRASYAYKAYGALVTSRRDRDAHSWNVPTWTGRHGQAGKPIHLNLATLSMSMKEERIGKCIGNFVPLRLNDTQRKLFVKVRPGGKQVVGGNTGWRRLVACVCL</sequence>
<dbReference type="GO" id="GO:0005634">
    <property type="term" value="C:nucleus"/>
    <property type="evidence" value="ECO:0007669"/>
    <property type="project" value="TreeGrafter"/>
</dbReference>
<keyword evidence="6" id="KW-1185">Reference proteome</keyword>
<dbReference type="SMART" id="SM00490">
    <property type="entry name" value="HELICc"/>
    <property type="match status" value="1"/>
</dbReference>
<dbReference type="OrthoDB" id="413460at2759"/>
<feature type="compositionally biased region" description="Basic and acidic residues" evidence="2">
    <location>
        <begin position="629"/>
        <end position="644"/>
    </location>
</feature>
<dbReference type="InterPro" id="IPR049730">
    <property type="entry name" value="SNF2/RAD54-like_C"/>
</dbReference>
<dbReference type="GO" id="GO:0016787">
    <property type="term" value="F:hydrolase activity"/>
    <property type="evidence" value="ECO:0007669"/>
    <property type="project" value="UniProtKB-KW"/>
</dbReference>
<feature type="compositionally biased region" description="Acidic residues" evidence="2">
    <location>
        <begin position="799"/>
        <end position="809"/>
    </location>
</feature>
<evidence type="ECO:0000313" key="5">
    <source>
        <dbReference type="EMBL" id="EZG77193.1"/>
    </source>
</evidence>
<keyword evidence="5" id="KW-0347">Helicase</keyword>
<organism evidence="5 6">
    <name type="scientific">Gregarina niphandrodes</name>
    <name type="common">Septate eugregarine</name>
    <dbReference type="NCBI Taxonomy" id="110365"/>
    <lineage>
        <taxon>Eukaryota</taxon>
        <taxon>Sar</taxon>
        <taxon>Alveolata</taxon>
        <taxon>Apicomplexa</taxon>
        <taxon>Conoidasida</taxon>
        <taxon>Gregarinasina</taxon>
        <taxon>Eugregarinorida</taxon>
        <taxon>Gregarinidae</taxon>
        <taxon>Gregarina</taxon>
    </lineage>
</organism>
<dbReference type="InterPro" id="IPR014001">
    <property type="entry name" value="Helicase_ATP-bd"/>
</dbReference>
<dbReference type="Pfam" id="PF00271">
    <property type="entry name" value="Helicase_C"/>
    <property type="match status" value="1"/>
</dbReference>
<feature type="domain" description="Helicase ATP-binding" evidence="3">
    <location>
        <begin position="32"/>
        <end position="258"/>
    </location>
</feature>
<feature type="compositionally biased region" description="Polar residues" evidence="2">
    <location>
        <begin position="697"/>
        <end position="706"/>
    </location>
</feature>
<dbReference type="EMBL" id="AFNH02000328">
    <property type="protein sequence ID" value="EZG77193.1"/>
    <property type="molecule type" value="Genomic_DNA"/>
</dbReference>
<feature type="domain" description="Helicase C-terminal" evidence="4">
    <location>
        <begin position="409"/>
        <end position="592"/>
    </location>
</feature>
<dbReference type="InterPro" id="IPR050496">
    <property type="entry name" value="SNF2_RAD54_helicase_repair"/>
</dbReference>
<feature type="compositionally biased region" description="Acidic residues" evidence="2">
    <location>
        <begin position="771"/>
        <end position="782"/>
    </location>
</feature>
<evidence type="ECO:0000313" key="6">
    <source>
        <dbReference type="Proteomes" id="UP000019763"/>
    </source>
</evidence>
<feature type="compositionally biased region" description="Polar residues" evidence="2">
    <location>
        <begin position="654"/>
        <end position="667"/>
    </location>
</feature>
<keyword evidence="5" id="KW-0067">ATP-binding</keyword>
<evidence type="ECO:0000256" key="1">
    <source>
        <dbReference type="ARBA" id="ARBA00022801"/>
    </source>
</evidence>
<dbReference type="InterPro" id="IPR038718">
    <property type="entry name" value="SNF2-like_sf"/>
</dbReference>
<dbReference type="RefSeq" id="XP_011129529.1">
    <property type="nucleotide sequence ID" value="XM_011131227.1"/>
</dbReference>
<protein>
    <submittedName>
        <fullName evidence="5">SNF2 helicase</fullName>
    </submittedName>
</protein>
<dbReference type="GeneID" id="22911651"/>
<evidence type="ECO:0000259" key="3">
    <source>
        <dbReference type="PROSITE" id="PS51192"/>
    </source>
</evidence>
<evidence type="ECO:0000256" key="2">
    <source>
        <dbReference type="SAM" id="MobiDB-lite"/>
    </source>
</evidence>